<feature type="compositionally biased region" description="Basic and acidic residues" evidence="4">
    <location>
        <begin position="169"/>
        <end position="183"/>
    </location>
</feature>
<gene>
    <name evidence="6" type="ORF">Taro_004213</name>
</gene>
<feature type="region of interest" description="Disordered" evidence="4">
    <location>
        <begin position="163"/>
        <end position="190"/>
    </location>
</feature>
<evidence type="ECO:0000256" key="4">
    <source>
        <dbReference type="SAM" id="MobiDB-lite"/>
    </source>
</evidence>
<comment type="similarity">
    <text evidence="1">Belongs to the universal ribosomal protein uL30 family.</text>
</comment>
<keyword evidence="2" id="KW-0689">Ribosomal protein</keyword>
<evidence type="ECO:0000256" key="2">
    <source>
        <dbReference type="ARBA" id="ARBA00022980"/>
    </source>
</evidence>
<dbReference type="GO" id="GO:0003723">
    <property type="term" value="F:RNA binding"/>
    <property type="evidence" value="ECO:0007669"/>
    <property type="project" value="InterPro"/>
</dbReference>
<accession>A0A843TR26</accession>
<dbReference type="GO" id="GO:0003735">
    <property type="term" value="F:structural constituent of ribosome"/>
    <property type="evidence" value="ECO:0007669"/>
    <property type="project" value="TreeGrafter"/>
</dbReference>
<feature type="domain" description="Large ribosomal subunit protein uL30-like ferredoxin-like fold" evidence="5">
    <location>
        <begin position="31"/>
        <end position="81"/>
    </location>
</feature>
<dbReference type="EMBL" id="NMUH01000112">
    <property type="protein sequence ID" value="MQL71904.1"/>
    <property type="molecule type" value="Genomic_DNA"/>
</dbReference>
<dbReference type="Pfam" id="PF00327">
    <property type="entry name" value="Ribosomal_L30"/>
    <property type="match status" value="1"/>
</dbReference>
<dbReference type="InterPro" id="IPR016082">
    <property type="entry name" value="Ribosomal_uL30_ferredoxin-like"/>
</dbReference>
<dbReference type="InterPro" id="IPR005998">
    <property type="entry name" value="Ribosomal_uL30_euk"/>
</dbReference>
<evidence type="ECO:0000313" key="6">
    <source>
        <dbReference type="EMBL" id="MQL71904.1"/>
    </source>
</evidence>
<dbReference type="OrthoDB" id="28644at2759"/>
<evidence type="ECO:0000259" key="5">
    <source>
        <dbReference type="Pfam" id="PF00327"/>
    </source>
</evidence>
<keyword evidence="7" id="KW-1185">Reference proteome</keyword>
<keyword evidence="3" id="KW-0687">Ribonucleoprotein</keyword>
<proteinExistence type="inferred from homology"/>
<evidence type="ECO:0000256" key="1">
    <source>
        <dbReference type="ARBA" id="ARBA00007594"/>
    </source>
</evidence>
<dbReference type="GO" id="GO:0000463">
    <property type="term" value="P:maturation of LSU-rRNA from tricistronic rRNA transcript (SSU-rRNA, 5.8S rRNA, LSU-rRNA)"/>
    <property type="evidence" value="ECO:0007669"/>
    <property type="project" value="TreeGrafter"/>
</dbReference>
<name>A0A843TR26_COLES</name>
<dbReference type="AlphaFoldDB" id="A0A843TR26"/>
<dbReference type="GO" id="GO:0022625">
    <property type="term" value="C:cytosolic large ribosomal subunit"/>
    <property type="evidence" value="ECO:0007669"/>
    <property type="project" value="TreeGrafter"/>
</dbReference>
<organism evidence="6 7">
    <name type="scientific">Colocasia esculenta</name>
    <name type="common">Wild taro</name>
    <name type="synonym">Arum esculentum</name>
    <dbReference type="NCBI Taxonomy" id="4460"/>
    <lineage>
        <taxon>Eukaryota</taxon>
        <taxon>Viridiplantae</taxon>
        <taxon>Streptophyta</taxon>
        <taxon>Embryophyta</taxon>
        <taxon>Tracheophyta</taxon>
        <taxon>Spermatophyta</taxon>
        <taxon>Magnoliopsida</taxon>
        <taxon>Liliopsida</taxon>
        <taxon>Araceae</taxon>
        <taxon>Aroideae</taxon>
        <taxon>Colocasieae</taxon>
        <taxon>Colocasia</taxon>
    </lineage>
</organism>
<dbReference type="InterPro" id="IPR036919">
    <property type="entry name" value="Ribo_uL30_ferredoxin-like_sf"/>
</dbReference>
<dbReference type="Proteomes" id="UP000652761">
    <property type="component" value="Unassembled WGS sequence"/>
</dbReference>
<reference evidence="6" key="1">
    <citation type="submission" date="2017-07" db="EMBL/GenBank/DDBJ databases">
        <title>Taro Niue Genome Assembly and Annotation.</title>
        <authorList>
            <person name="Atibalentja N."/>
            <person name="Keating K."/>
            <person name="Fields C.J."/>
        </authorList>
    </citation>
    <scope>NUCLEOTIDE SEQUENCE</scope>
    <source>
        <strain evidence="6">Niue_2</strain>
        <tissue evidence="6">Leaf</tissue>
    </source>
</reference>
<protein>
    <recommendedName>
        <fullName evidence="5">Large ribosomal subunit protein uL30-like ferredoxin-like fold domain-containing protein</fullName>
    </recommendedName>
</protein>
<dbReference type="PANTHER" id="PTHR11524:SF36">
    <property type="entry name" value="LARGE RIBOSOMAL SUBUNIT PROTEIN UL30Z"/>
    <property type="match status" value="1"/>
</dbReference>
<dbReference type="InterPro" id="IPR039699">
    <property type="entry name" value="Ribosomal_uL30"/>
</dbReference>
<dbReference type="CDD" id="cd01657">
    <property type="entry name" value="Ribosomal_L7_archeal_euk"/>
    <property type="match status" value="1"/>
</dbReference>
<comment type="caution">
    <text evidence="6">The sequence shown here is derived from an EMBL/GenBank/DDBJ whole genome shotgun (WGS) entry which is preliminary data.</text>
</comment>
<dbReference type="SUPFAM" id="SSF55129">
    <property type="entry name" value="Ribosomal protein L30p/L7e"/>
    <property type="match status" value="1"/>
</dbReference>
<dbReference type="NCBIfam" id="TIGR01310">
    <property type="entry name" value="uL30_euk"/>
    <property type="match status" value="1"/>
</dbReference>
<dbReference type="Gene3D" id="3.30.1390.20">
    <property type="entry name" value="Ribosomal protein L30, ferredoxin-like fold domain"/>
    <property type="match status" value="1"/>
</dbReference>
<sequence>MSAVSELDFVRMKNRVKLRKSTLSNPESKLLFVIRIHGSKDMHPRTRKTLHLLRLRQIFDGVFLKANQATLNMLLRVEPFVTYGYPNLKNVKELVYKKGTGKVDKQRVPLTDNNLIEQALGSHGVICLEDIVHEIATVGPHFKETTSFLYPFKLKKPEDGVLHKKKRPYKDGGDTGNREDKINDLISMMN</sequence>
<evidence type="ECO:0000313" key="7">
    <source>
        <dbReference type="Proteomes" id="UP000652761"/>
    </source>
</evidence>
<dbReference type="InterPro" id="IPR035808">
    <property type="entry name" value="Ribosomal_uL30_euk_arc"/>
</dbReference>
<dbReference type="FunFam" id="3.30.1390.20:FF:000003">
    <property type="entry name" value="60S ribosomal protein L7"/>
    <property type="match status" value="1"/>
</dbReference>
<evidence type="ECO:0000256" key="3">
    <source>
        <dbReference type="ARBA" id="ARBA00023274"/>
    </source>
</evidence>
<dbReference type="PANTHER" id="PTHR11524">
    <property type="entry name" value="60S RIBOSOMAL PROTEIN L7"/>
    <property type="match status" value="1"/>
</dbReference>